<dbReference type="SMART" id="SM00450">
    <property type="entry name" value="RHOD"/>
    <property type="match status" value="2"/>
</dbReference>
<dbReference type="RefSeq" id="WP_317139670.1">
    <property type="nucleotide sequence ID" value="NZ_CP118157.1"/>
</dbReference>
<keyword evidence="1" id="KW-0808">Transferase</keyword>
<feature type="domain" description="Rhodanese" evidence="3">
    <location>
        <begin position="166"/>
        <end position="272"/>
    </location>
</feature>
<feature type="domain" description="Rhodanese" evidence="3">
    <location>
        <begin position="16"/>
        <end position="133"/>
    </location>
</feature>
<gene>
    <name evidence="4" type="ORF">N8K70_00595</name>
</gene>
<dbReference type="Gene3D" id="3.40.250.10">
    <property type="entry name" value="Rhodanese-like domain"/>
    <property type="match status" value="2"/>
</dbReference>
<dbReference type="PANTHER" id="PTHR11364:SF27">
    <property type="entry name" value="SULFURTRANSFERASE"/>
    <property type="match status" value="1"/>
</dbReference>
<dbReference type="KEGG" id="mbet:N8K70_00595"/>
<dbReference type="AlphaFoldDB" id="A0AA97FJI4"/>
<keyword evidence="2" id="KW-0677">Repeat</keyword>
<dbReference type="PROSITE" id="PS00380">
    <property type="entry name" value="RHODANESE_1"/>
    <property type="match status" value="1"/>
</dbReference>
<evidence type="ECO:0000256" key="2">
    <source>
        <dbReference type="ARBA" id="ARBA00022737"/>
    </source>
</evidence>
<dbReference type="PANTHER" id="PTHR11364">
    <property type="entry name" value="THIOSULFATE SULFERTANSFERASE"/>
    <property type="match status" value="1"/>
</dbReference>
<keyword evidence="5" id="KW-1185">Reference proteome</keyword>
<dbReference type="EMBL" id="CP118157">
    <property type="protein sequence ID" value="WOF23199.1"/>
    <property type="molecule type" value="Genomic_DNA"/>
</dbReference>
<organism evidence="4 5">
    <name type="scientific">Microbacterium betulae</name>
    <dbReference type="NCBI Taxonomy" id="2981139"/>
    <lineage>
        <taxon>Bacteria</taxon>
        <taxon>Bacillati</taxon>
        <taxon>Actinomycetota</taxon>
        <taxon>Actinomycetes</taxon>
        <taxon>Micrococcales</taxon>
        <taxon>Microbacteriaceae</taxon>
        <taxon>Microbacterium</taxon>
    </lineage>
</organism>
<accession>A0AA97FJI4</accession>
<dbReference type="InterPro" id="IPR001763">
    <property type="entry name" value="Rhodanese-like_dom"/>
</dbReference>
<proteinExistence type="predicted"/>
<reference evidence="4 5" key="1">
    <citation type="submission" date="2023-02" db="EMBL/GenBank/DDBJ databases">
        <title>Microbacterium betulae sp. nov., isolated from birch wood.</title>
        <authorList>
            <person name="Pasciak M."/>
            <person name="Pawlik K.J."/>
            <person name="Martynowski D."/>
            <person name="Laczmanski L."/>
            <person name="Ciekot J."/>
            <person name="Szponar B."/>
            <person name="Wojcik-Fatla A."/>
            <person name="Mackiewicz B."/>
            <person name="Farian E."/>
            <person name="Cholewa G."/>
            <person name="Cholewa A."/>
            <person name="Dutkiewicz J."/>
        </authorList>
    </citation>
    <scope>NUCLEOTIDE SEQUENCE [LARGE SCALE GENOMIC DNA]</scope>
    <source>
        <strain evidence="4 5">AB</strain>
    </source>
</reference>
<dbReference type="InterPro" id="IPR001307">
    <property type="entry name" value="Thiosulphate_STrfase_CS"/>
</dbReference>
<dbReference type="InterPro" id="IPR045078">
    <property type="entry name" value="TST/MPST-like"/>
</dbReference>
<dbReference type="InterPro" id="IPR036873">
    <property type="entry name" value="Rhodanese-like_dom_sf"/>
</dbReference>
<dbReference type="PROSITE" id="PS50206">
    <property type="entry name" value="RHODANESE_3"/>
    <property type="match status" value="2"/>
</dbReference>
<protein>
    <submittedName>
        <fullName evidence="4">Sulfurtransferase</fullName>
    </submittedName>
</protein>
<dbReference type="SUPFAM" id="SSF52821">
    <property type="entry name" value="Rhodanese/Cell cycle control phosphatase"/>
    <property type="match status" value="2"/>
</dbReference>
<dbReference type="Proteomes" id="UP001305498">
    <property type="component" value="Chromosome"/>
</dbReference>
<dbReference type="GO" id="GO:0004792">
    <property type="term" value="F:thiosulfate-cyanide sulfurtransferase activity"/>
    <property type="evidence" value="ECO:0007669"/>
    <property type="project" value="InterPro"/>
</dbReference>
<evidence type="ECO:0000259" key="3">
    <source>
        <dbReference type="PROSITE" id="PS50206"/>
    </source>
</evidence>
<name>A0AA97FJI4_9MICO</name>
<evidence type="ECO:0000256" key="1">
    <source>
        <dbReference type="ARBA" id="ARBA00022679"/>
    </source>
</evidence>
<evidence type="ECO:0000313" key="5">
    <source>
        <dbReference type="Proteomes" id="UP001305498"/>
    </source>
</evidence>
<dbReference type="CDD" id="cd01448">
    <property type="entry name" value="TST_Repeat_1"/>
    <property type="match status" value="1"/>
</dbReference>
<evidence type="ECO:0000313" key="4">
    <source>
        <dbReference type="EMBL" id="WOF23199.1"/>
    </source>
</evidence>
<sequence>MSHLISPDELHARLADGAPVTLLDVRWRLDLPEGRPEYVSGHLPGAVYVDLEAELSRRGHPEDGRHPLPLHADLQRAVTRWGVDEGDLVVVYDDNDSVAAARAWWLLRRSGLHVCVLDGGLRGWIAAGHLLRAGDVAPRAGTAALREEDPGDLSIEEAAAFPTQGVLIDVRTPERYRGTSAGYDPAAGHIPGAVNLPAVTHIAADGRLRDGEEVRRAFARVGATEDTPIALYCASGIASAHSALALAVAGLDAKVFSGSWSRWTQSAGRPVAVGASPAERVFGH</sequence>
<dbReference type="Pfam" id="PF00581">
    <property type="entry name" value="Rhodanese"/>
    <property type="match status" value="2"/>
</dbReference>